<proteinExistence type="predicted"/>
<feature type="region of interest" description="Disordered" evidence="1">
    <location>
        <begin position="1"/>
        <end position="28"/>
    </location>
</feature>
<sequence length="240" mass="27060">MASEIEPWGSDDEGSGKHRLSADEFTPSKWGCQETDTFHAHLSTPESVRARNVGDSFDVLLDLAIPSNDLDFAHVRSPKNHPATQPGCAEDPFVTASVSVNLRDQSGYTAVLTTSSPAAYQGRLDQAMELRRKDDDCRRIGDFLRCQGIHDNGMFGTFPASFYIYSPEYGRQKDEDFFYTQCATSWDDCIVTMPYYEDAWLLMRHPEDVDDYAQLKATYQALRLQIDSYRQSAPADSPIE</sequence>
<evidence type="ECO:0000313" key="2">
    <source>
        <dbReference type="EMBL" id="CDO59957.1"/>
    </source>
</evidence>
<dbReference type="AlphaFoldDB" id="X5MD74"/>
<gene>
    <name evidence="2" type="ORF">BN1012_Phect1743</name>
</gene>
<dbReference type="EMBL" id="HG966617">
    <property type="protein sequence ID" value="CDO59957.1"/>
    <property type="molecule type" value="Genomic_DNA"/>
</dbReference>
<keyword evidence="3" id="KW-1185">Reference proteome</keyword>
<organism evidence="2 3">
    <name type="scientific">Candidatus Phaeomarinibacter ectocarpi</name>
    <dbReference type="NCBI Taxonomy" id="1458461"/>
    <lineage>
        <taxon>Bacteria</taxon>
        <taxon>Pseudomonadati</taxon>
        <taxon>Pseudomonadota</taxon>
        <taxon>Alphaproteobacteria</taxon>
        <taxon>Hyphomicrobiales</taxon>
        <taxon>Parvibaculaceae</taxon>
        <taxon>Candidatus Phaeomarinibacter</taxon>
    </lineage>
</organism>
<dbReference type="Proteomes" id="UP000032160">
    <property type="component" value="Chromosome I"/>
</dbReference>
<dbReference type="KEGG" id="pect:BN1012_Phect1743"/>
<name>X5MD74_9HYPH</name>
<protein>
    <submittedName>
        <fullName evidence="2">Uncharacterized protein</fullName>
    </submittedName>
</protein>
<dbReference type="RefSeq" id="WP_043948110.1">
    <property type="nucleotide sequence ID" value="NZ_HG966617.1"/>
</dbReference>
<accession>X5MD74</accession>
<evidence type="ECO:0000256" key="1">
    <source>
        <dbReference type="SAM" id="MobiDB-lite"/>
    </source>
</evidence>
<evidence type="ECO:0000313" key="3">
    <source>
        <dbReference type="Proteomes" id="UP000032160"/>
    </source>
</evidence>
<reference evidence="2 3" key="1">
    <citation type="journal article" date="2014" name="Front. Genet.">
        <title>Genome and metabolic network of "Candidatus Phaeomarinobacter ectocarpi" Ec32, a new candidate genus of Alphaproteobacteria frequently associated with brown algae.</title>
        <authorList>
            <person name="Dittami S.M."/>
            <person name="Barbeyron T."/>
            <person name="Boyen C."/>
            <person name="Cambefort J."/>
            <person name="Collet G."/>
            <person name="Delage L."/>
            <person name="Gobet A."/>
            <person name="Groisillier A."/>
            <person name="Leblanc C."/>
            <person name="Michel G."/>
            <person name="Scornet D."/>
            <person name="Siegel A."/>
            <person name="Tapia J.E."/>
            <person name="Tonon T."/>
        </authorList>
    </citation>
    <scope>NUCLEOTIDE SEQUENCE [LARGE SCALE GENOMIC DNA]</scope>
    <source>
        <strain evidence="2 3">Ec32</strain>
    </source>
</reference>
<dbReference type="HOGENOM" id="CLU_1154761_0_0_5"/>